<dbReference type="SUPFAM" id="SSF58042">
    <property type="entry name" value="Outer membrane lipoprotein"/>
    <property type="match status" value="1"/>
</dbReference>
<comment type="caution">
    <text evidence="4">The sequence shown here is derived from an EMBL/GenBank/DDBJ whole genome shotgun (WGS) entry which is preliminary data.</text>
</comment>
<feature type="region of interest" description="Disordered" evidence="2">
    <location>
        <begin position="772"/>
        <end position="891"/>
    </location>
</feature>
<feature type="compositionally biased region" description="Basic and acidic residues" evidence="2">
    <location>
        <begin position="705"/>
        <end position="750"/>
    </location>
</feature>
<evidence type="ECO:0000256" key="2">
    <source>
        <dbReference type="SAM" id="MobiDB-lite"/>
    </source>
</evidence>
<dbReference type="InterPro" id="IPR010982">
    <property type="entry name" value="Lambda_DNA-bd_dom_sf"/>
</dbReference>
<gene>
    <name evidence="4" type="ORF">AGERDE_LOCUS1963</name>
</gene>
<feature type="compositionally biased region" description="Basic and acidic residues" evidence="2">
    <location>
        <begin position="835"/>
        <end position="853"/>
    </location>
</feature>
<keyword evidence="5" id="KW-1185">Reference proteome</keyword>
<dbReference type="EMBL" id="CAJVPL010000151">
    <property type="protein sequence ID" value="CAG8455339.1"/>
    <property type="molecule type" value="Genomic_DNA"/>
</dbReference>
<evidence type="ECO:0000256" key="1">
    <source>
        <dbReference type="SAM" id="Coils"/>
    </source>
</evidence>
<dbReference type="SUPFAM" id="SSF47413">
    <property type="entry name" value="lambda repressor-like DNA-binding domains"/>
    <property type="match status" value="1"/>
</dbReference>
<dbReference type="Gene3D" id="3.30.2310.20">
    <property type="entry name" value="RelE-like"/>
    <property type="match status" value="1"/>
</dbReference>
<dbReference type="Pfam" id="PF04728">
    <property type="entry name" value="LPP"/>
    <property type="match status" value="1"/>
</dbReference>
<name>A0A9N8VJS2_9GLOM</name>
<feature type="compositionally biased region" description="Low complexity" evidence="2">
    <location>
        <begin position="800"/>
        <end position="811"/>
    </location>
</feature>
<feature type="region of interest" description="Disordered" evidence="2">
    <location>
        <begin position="705"/>
        <end position="753"/>
    </location>
</feature>
<evidence type="ECO:0000313" key="5">
    <source>
        <dbReference type="Proteomes" id="UP000789831"/>
    </source>
</evidence>
<dbReference type="InterPro" id="IPR035093">
    <property type="entry name" value="RelE/ParE_toxin_dom_sf"/>
</dbReference>
<feature type="region of interest" description="Disordered" evidence="2">
    <location>
        <begin position="160"/>
        <end position="189"/>
    </location>
</feature>
<feature type="domain" description="Lipoprotein leucine-zipper" evidence="3">
    <location>
        <begin position="610"/>
        <end position="657"/>
    </location>
</feature>
<feature type="compositionally biased region" description="Polar residues" evidence="2">
    <location>
        <begin position="817"/>
        <end position="833"/>
    </location>
</feature>
<dbReference type="AlphaFoldDB" id="A0A9N8VJS2"/>
<evidence type="ECO:0000313" key="4">
    <source>
        <dbReference type="EMBL" id="CAG8455339.1"/>
    </source>
</evidence>
<dbReference type="GO" id="GO:0003677">
    <property type="term" value="F:DNA binding"/>
    <property type="evidence" value="ECO:0007669"/>
    <property type="project" value="InterPro"/>
</dbReference>
<accession>A0A9N8VJS2</accession>
<feature type="compositionally biased region" description="Acidic residues" evidence="2">
    <location>
        <begin position="875"/>
        <end position="891"/>
    </location>
</feature>
<dbReference type="Proteomes" id="UP000789831">
    <property type="component" value="Unassembled WGS sequence"/>
</dbReference>
<proteinExistence type="predicted"/>
<dbReference type="InterPro" id="IPR006817">
    <property type="entry name" value="Lipoprotein_leucine-zipper_dom"/>
</dbReference>
<feature type="coiled-coil region" evidence="1">
    <location>
        <begin position="380"/>
        <end position="659"/>
    </location>
</feature>
<evidence type="ECO:0000259" key="3">
    <source>
        <dbReference type="Pfam" id="PF04728"/>
    </source>
</evidence>
<protein>
    <submittedName>
        <fullName evidence="4">12945_t:CDS:1</fullName>
    </submittedName>
</protein>
<dbReference type="GO" id="GO:0019867">
    <property type="term" value="C:outer membrane"/>
    <property type="evidence" value="ECO:0007669"/>
    <property type="project" value="InterPro"/>
</dbReference>
<sequence length="891" mass="102473">MGRVENQEKDYIHQLSMNDFLNLCQLGKSKEHEEQLRVRLTEFTRLESKLEQIARRKLKDLDKAISLEELAQVPSNRLHKLTRDRKGQHIIMKSKKLPPIHPGEMLREEFLVPLNMKPEELAKKISVPAKTIKDICMQQDYERECLEDILESQEKQIKKEIHPLPNFQSKTNEESTTNRDKLKEQNEEGKGLGKSAIRASIKGLNFAVKAYNLVVANAVKYSTLGAADIKLKEINENQTLDEIMKSGGTSVALGLIDDAVKGVRRVGLPAINAIQVFGVGGPQAVAAASKVLSTVEFAIDHLKDMLTSSAISGLAAEVGDLKDGQAKLNSKVDAQGKLMNKRMGDLKSELQGELKQQGEKFDKEIKDLDKKLETATGENRKRIEEEKKQRQAQYQELKSSINEVTENLNRVESKLTEALQDFKSEVNERFEQQERKILANKQRIEEERRKREAEIQEINSKIKVTSTNLENLRQEKEELSDNFDKYKSQIDQKTAETQQVLEDTQAEYERKTAILETQIKDNEEIINEFQEDLTTVRNEQAKQRLQQEEILEELQETNDILFAQQRKLNLVADQMNDIQEEVHERMDKLSEKLDTRINETLNVVQDTNKKLDKLTDEVQNIREETEKLQEQIKQNKLETEKAKQEAKLANERLDNLIKAQSLSDYSAQESKIDKIQKSLELKAEEAKLLATLNLLQETKKLIPKEPAEREVKGEHEQAPLTDPEKRKEQQVDQTKREESKAAGEETKQAEVLEELENLKTETLQQLATIQQQISQQLDQAEEEPIITKTKPLAKYDPQIKKSQQKVQKLQKTLANKKATTQQSVQKALNNPTPQNKKEVQQSQQEEKKIEKELGQAQTELENLEKSQVFEQDLEKQEEEIREAEKEEIEQT</sequence>
<keyword evidence="1" id="KW-0175">Coiled coil</keyword>
<reference evidence="4" key="1">
    <citation type="submission" date="2021-06" db="EMBL/GenBank/DDBJ databases">
        <authorList>
            <person name="Kallberg Y."/>
            <person name="Tangrot J."/>
            <person name="Rosling A."/>
        </authorList>
    </citation>
    <scope>NUCLEOTIDE SEQUENCE</scope>
    <source>
        <strain evidence="4">MT106</strain>
    </source>
</reference>
<organism evidence="4 5">
    <name type="scientific">Ambispora gerdemannii</name>
    <dbReference type="NCBI Taxonomy" id="144530"/>
    <lineage>
        <taxon>Eukaryota</taxon>
        <taxon>Fungi</taxon>
        <taxon>Fungi incertae sedis</taxon>
        <taxon>Mucoromycota</taxon>
        <taxon>Glomeromycotina</taxon>
        <taxon>Glomeromycetes</taxon>
        <taxon>Archaeosporales</taxon>
        <taxon>Ambisporaceae</taxon>
        <taxon>Ambispora</taxon>
    </lineage>
</organism>
<feature type="compositionally biased region" description="Basic and acidic residues" evidence="2">
    <location>
        <begin position="171"/>
        <end position="189"/>
    </location>
</feature>
<dbReference type="Gene3D" id="1.10.260.40">
    <property type="entry name" value="lambda repressor-like DNA-binding domains"/>
    <property type="match status" value="1"/>
</dbReference>